<accession>J3ND62</accession>
<evidence type="ECO:0000313" key="3">
    <source>
        <dbReference type="Proteomes" id="UP000006038"/>
    </source>
</evidence>
<keyword evidence="3" id="KW-1185">Reference proteome</keyword>
<evidence type="ECO:0000256" key="1">
    <source>
        <dbReference type="SAM" id="MobiDB-lite"/>
    </source>
</evidence>
<sequence>MPGPWQVPTLTGMRMGPNFNPRVTGYRALRTGMEFYPWGPEGGPFMSNPPRYHPYMWVMRVFVALLERERGQRRPHQARAPRRKKPLRRRRPPKMTKTPDPQEDKNPTEEERSTGCIEASG</sequence>
<feature type="region of interest" description="Disordered" evidence="1">
    <location>
        <begin position="68"/>
        <end position="121"/>
    </location>
</feature>
<dbReference type="EnsemblPlants" id="OB12G19200.1">
    <property type="protein sequence ID" value="OB12G19200.1"/>
    <property type="gene ID" value="OB12G19200"/>
</dbReference>
<dbReference type="HOGENOM" id="CLU_2041646_0_0_1"/>
<reference evidence="2" key="2">
    <citation type="submission" date="2013-04" db="UniProtKB">
        <authorList>
            <consortium name="EnsemblPlants"/>
        </authorList>
    </citation>
    <scope>IDENTIFICATION</scope>
</reference>
<protein>
    <submittedName>
        <fullName evidence="2">Uncharacterized protein</fullName>
    </submittedName>
</protein>
<evidence type="ECO:0000313" key="2">
    <source>
        <dbReference type="EnsemblPlants" id="OB12G19200.1"/>
    </source>
</evidence>
<proteinExistence type="predicted"/>
<feature type="compositionally biased region" description="Basic residues" evidence="1">
    <location>
        <begin position="73"/>
        <end position="94"/>
    </location>
</feature>
<dbReference type="Gramene" id="OB12G19200.1">
    <property type="protein sequence ID" value="OB12G19200.1"/>
    <property type="gene ID" value="OB12G19200"/>
</dbReference>
<organism evidence="2">
    <name type="scientific">Oryza brachyantha</name>
    <name type="common">malo sina</name>
    <dbReference type="NCBI Taxonomy" id="4533"/>
    <lineage>
        <taxon>Eukaryota</taxon>
        <taxon>Viridiplantae</taxon>
        <taxon>Streptophyta</taxon>
        <taxon>Embryophyta</taxon>
        <taxon>Tracheophyta</taxon>
        <taxon>Spermatophyta</taxon>
        <taxon>Magnoliopsida</taxon>
        <taxon>Liliopsida</taxon>
        <taxon>Poales</taxon>
        <taxon>Poaceae</taxon>
        <taxon>BOP clade</taxon>
        <taxon>Oryzoideae</taxon>
        <taxon>Oryzeae</taxon>
        <taxon>Oryzinae</taxon>
        <taxon>Oryza</taxon>
    </lineage>
</organism>
<feature type="compositionally biased region" description="Basic and acidic residues" evidence="1">
    <location>
        <begin position="100"/>
        <end position="113"/>
    </location>
</feature>
<reference evidence="2" key="1">
    <citation type="journal article" date="2013" name="Nat. Commun.">
        <title>Whole-genome sequencing of Oryza brachyantha reveals mechanisms underlying Oryza genome evolution.</title>
        <authorList>
            <person name="Chen J."/>
            <person name="Huang Q."/>
            <person name="Gao D."/>
            <person name="Wang J."/>
            <person name="Lang Y."/>
            <person name="Liu T."/>
            <person name="Li B."/>
            <person name="Bai Z."/>
            <person name="Luis Goicoechea J."/>
            <person name="Liang C."/>
            <person name="Chen C."/>
            <person name="Zhang W."/>
            <person name="Sun S."/>
            <person name="Liao Y."/>
            <person name="Zhang X."/>
            <person name="Yang L."/>
            <person name="Song C."/>
            <person name="Wang M."/>
            <person name="Shi J."/>
            <person name="Liu G."/>
            <person name="Liu J."/>
            <person name="Zhou H."/>
            <person name="Zhou W."/>
            <person name="Yu Q."/>
            <person name="An N."/>
            <person name="Chen Y."/>
            <person name="Cai Q."/>
            <person name="Wang B."/>
            <person name="Liu B."/>
            <person name="Min J."/>
            <person name="Huang Y."/>
            <person name="Wu H."/>
            <person name="Li Z."/>
            <person name="Zhang Y."/>
            <person name="Yin Y."/>
            <person name="Song W."/>
            <person name="Jiang J."/>
            <person name="Jackson S.A."/>
            <person name="Wing R.A."/>
            <person name="Wang J."/>
            <person name="Chen M."/>
        </authorList>
    </citation>
    <scope>NUCLEOTIDE SEQUENCE [LARGE SCALE GENOMIC DNA]</scope>
    <source>
        <strain evidence="2">cv. IRGC 101232</strain>
    </source>
</reference>
<name>J3ND62_ORYBR</name>
<dbReference type="Proteomes" id="UP000006038">
    <property type="component" value="Chromosome 12"/>
</dbReference>
<dbReference type="AlphaFoldDB" id="J3ND62"/>